<keyword evidence="3" id="KW-1185">Reference proteome</keyword>
<dbReference type="GO" id="GO:1902936">
    <property type="term" value="F:phosphatidylinositol bisphosphate binding"/>
    <property type="evidence" value="ECO:0007669"/>
    <property type="project" value="TreeGrafter"/>
</dbReference>
<dbReference type="Proteomes" id="UP000245119">
    <property type="component" value="Linkage Group LG4"/>
</dbReference>
<dbReference type="PRINTS" id="PR00180">
    <property type="entry name" value="CRETINALDHBP"/>
</dbReference>
<evidence type="ECO:0000313" key="2">
    <source>
        <dbReference type="EMBL" id="PVD32565.1"/>
    </source>
</evidence>
<dbReference type="SUPFAM" id="SSF46938">
    <property type="entry name" value="CRAL/TRIO N-terminal domain"/>
    <property type="match status" value="1"/>
</dbReference>
<dbReference type="GO" id="GO:0016020">
    <property type="term" value="C:membrane"/>
    <property type="evidence" value="ECO:0007669"/>
    <property type="project" value="TreeGrafter"/>
</dbReference>
<sequence length="422" mass="48341">MMCYLCPLDQLYGRRRLALLAVGVGVLLLLFSAGFEHSWKHVCAPANSSDVTQSFRGVYTDRGAYDGFDIRHYIQTAAVVVGTATFLISATLWGEVWDEHFLRLRLVVVINMAKPAQGTYTCTLREDMLEKAKKELNEDPKTRLLEIKALRERVEKVPGLRSRTEDTFLLRFLRARKFDQERAYKQLIQYYQTRKENPDVFENLTPKRVQFLLEAGVATVLQDRAPDGSRVIVFRPGKWDPDKCDMATVIGNNYLTLSKLIEEEETQVCGVTMLIDLKEVGWHQAKHISPFTAKKFTTIIQEAFPVRFKGLHYLNEPTFFDVVFAIVKQFMKEKILRRIHIHGDKMESLHQFLPADILPVDYGGKLPPLSSKQWMEKLVSCEAHFADENKFGFLDMTIPANPKTGQDATESLGGTFRRLNVD</sequence>
<dbReference type="Pfam" id="PF03765">
    <property type="entry name" value="CRAL_TRIO_N"/>
    <property type="match status" value="1"/>
</dbReference>
<dbReference type="AlphaFoldDB" id="A0A2T7PGL4"/>
<dbReference type="InterPro" id="IPR036865">
    <property type="entry name" value="CRAL-TRIO_dom_sf"/>
</dbReference>
<dbReference type="Gene3D" id="3.40.525.10">
    <property type="entry name" value="CRAL-TRIO lipid binding domain"/>
    <property type="match status" value="1"/>
</dbReference>
<dbReference type="Pfam" id="PF00650">
    <property type="entry name" value="CRAL_TRIO"/>
    <property type="match status" value="1"/>
</dbReference>
<comment type="caution">
    <text evidence="2">The sequence shown here is derived from an EMBL/GenBank/DDBJ whole genome shotgun (WGS) entry which is preliminary data.</text>
</comment>
<dbReference type="Gene3D" id="1.10.8.20">
    <property type="entry name" value="N-terminal domain of phosphatidylinositol transfer protein sec14p"/>
    <property type="match status" value="1"/>
</dbReference>
<name>A0A2T7PGL4_POMCA</name>
<dbReference type="SMART" id="SM01100">
    <property type="entry name" value="CRAL_TRIO_N"/>
    <property type="match status" value="1"/>
</dbReference>
<dbReference type="SUPFAM" id="SSF52087">
    <property type="entry name" value="CRAL/TRIO domain"/>
    <property type="match status" value="1"/>
</dbReference>
<gene>
    <name evidence="2" type="ORF">C0Q70_08006</name>
</gene>
<proteinExistence type="predicted"/>
<dbReference type="PROSITE" id="PS50191">
    <property type="entry name" value="CRAL_TRIO"/>
    <property type="match status" value="1"/>
</dbReference>
<dbReference type="EMBL" id="PZQS01000004">
    <property type="protein sequence ID" value="PVD32565.1"/>
    <property type="molecule type" value="Genomic_DNA"/>
</dbReference>
<feature type="domain" description="CRAL-TRIO" evidence="1">
    <location>
        <begin position="208"/>
        <end position="370"/>
    </location>
</feature>
<dbReference type="PANTHER" id="PTHR10174:SF130">
    <property type="entry name" value="ALPHA-TOCOPHEROL TRANSFER PROTEIN-LIKE"/>
    <property type="match status" value="1"/>
</dbReference>
<reference evidence="2 3" key="1">
    <citation type="submission" date="2018-04" db="EMBL/GenBank/DDBJ databases">
        <title>The genome of golden apple snail Pomacea canaliculata provides insight into stress tolerance and invasive adaptation.</title>
        <authorList>
            <person name="Liu C."/>
            <person name="Liu B."/>
            <person name="Ren Y."/>
            <person name="Zhang Y."/>
            <person name="Wang H."/>
            <person name="Li S."/>
            <person name="Jiang F."/>
            <person name="Yin L."/>
            <person name="Zhang G."/>
            <person name="Qian W."/>
            <person name="Fan W."/>
        </authorList>
    </citation>
    <scope>NUCLEOTIDE SEQUENCE [LARGE SCALE GENOMIC DNA]</scope>
    <source>
        <strain evidence="2">SZHN2017</strain>
        <tissue evidence="2">Muscle</tissue>
    </source>
</reference>
<dbReference type="Gene3D" id="1.20.5.1200">
    <property type="entry name" value="Alpha-tocopherol transfer"/>
    <property type="match status" value="1"/>
</dbReference>
<dbReference type="OrthoDB" id="75724at2759"/>
<protein>
    <recommendedName>
        <fullName evidence="1">CRAL-TRIO domain-containing protein</fullName>
    </recommendedName>
</protein>
<dbReference type="InterPro" id="IPR011074">
    <property type="entry name" value="CRAL/TRIO_N_dom"/>
</dbReference>
<dbReference type="PANTHER" id="PTHR10174">
    <property type="entry name" value="ALPHA-TOCOPHEROL TRANSFER PROTEIN-RELATED"/>
    <property type="match status" value="1"/>
</dbReference>
<evidence type="ECO:0000259" key="1">
    <source>
        <dbReference type="PROSITE" id="PS50191"/>
    </source>
</evidence>
<dbReference type="InterPro" id="IPR036273">
    <property type="entry name" value="CRAL/TRIO_N_dom_sf"/>
</dbReference>
<dbReference type="CDD" id="cd00170">
    <property type="entry name" value="SEC14"/>
    <property type="match status" value="1"/>
</dbReference>
<dbReference type="SMART" id="SM00516">
    <property type="entry name" value="SEC14"/>
    <property type="match status" value="1"/>
</dbReference>
<organism evidence="2 3">
    <name type="scientific">Pomacea canaliculata</name>
    <name type="common">Golden apple snail</name>
    <dbReference type="NCBI Taxonomy" id="400727"/>
    <lineage>
        <taxon>Eukaryota</taxon>
        <taxon>Metazoa</taxon>
        <taxon>Spiralia</taxon>
        <taxon>Lophotrochozoa</taxon>
        <taxon>Mollusca</taxon>
        <taxon>Gastropoda</taxon>
        <taxon>Caenogastropoda</taxon>
        <taxon>Architaenioglossa</taxon>
        <taxon>Ampullarioidea</taxon>
        <taxon>Ampullariidae</taxon>
        <taxon>Pomacea</taxon>
    </lineage>
</organism>
<dbReference type="InterPro" id="IPR001251">
    <property type="entry name" value="CRAL-TRIO_dom"/>
</dbReference>
<evidence type="ECO:0000313" key="3">
    <source>
        <dbReference type="Proteomes" id="UP000245119"/>
    </source>
</evidence>
<accession>A0A2T7PGL4</accession>